<geneLocation type="mitochondrion" evidence="1"/>
<name>A0A124GNU8_PICGL</name>
<comment type="caution">
    <text evidence="1">The sequence shown here is derived from an EMBL/GenBank/DDBJ whole genome shotgun (WGS) entry which is preliminary data.</text>
</comment>
<dbReference type="AlphaFoldDB" id="A0A124GNU8"/>
<keyword evidence="1" id="KW-0496">Mitochondrion</keyword>
<protein>
    <submittedName>
        <fullName evidence="1">Uncharacterized protein</fullName>
    </submittedName>
</protein>
<organism evidence="1">
    <name type="scientific">Picea glauca</name>
    <name type="common">White spruce</name>
    <name type="synonym">Pinus glauca</name>
    <dbReference type="NCBI Taxonomy" id="3330"/>
    <lineage>
        <taxon>Eukaryota</taxon>
        <taxon>Viridiplantae</taxon>
        <taxon>Streptophyta</taxon>
        <taxon>Embryophyta</taxon>
        <taxon>Tracheophyta</taxon>
        <taxon>Spermatophyta</taxon>
        <taxon>Pinopsida</taxon>
        <taxon>Pinidae</taxon>
        <taxon>Conifers I</taxon>
        <taxon>Pinales</taxon>
        <taxon>Pinaceae</taxon>
        <taxon>Picea</taxon>
    </lineage>
</organism>
<proteinExistence type="predicted"/>
<accession>A0A124GNU8</accession>
<sequence length="133" mass="14654">MNSLAEVTPLTGKATLHEHQLAGRGSILLFHPLARGNSTYTIDSMQLTGPTASYFLFYRGRHRVRLRRQSLRVVYCSRRGINSYGLISREGGFHSACPALKGIATLPREKGKVIVLALVGGVQLPLQWITVLP</sequence>
<evidence type="ECO:0000313" key="1">
    <source>
        <dbReference type="EMBL" id="KUM49958.1"/>
    </source>
</evidence>
<dbReference type="EMBL" id="LKAM01000002">
    <property type="protein sequence ID" value="KUM49958.1"/>
    <property type="molecule type" value="Genomic_DNA"/>
</dbReference>
<reference evidence="1" key="1">
    <citation type="journal article" date="2015" name="Genome Biol. Evol.">
        <title>Organellar Genomes of White Spruce (Picea glauca): Assembly and Annotation.</title>
        <authorList>
            <person name="Jackman S.D."/>
            <person name="Warren R.L."/>
            <person name="Gibb E.A."/>
            <person name="Vandervalk B.P."/>
            <person name="Mohamadi H."/>
            <person name="Chu J."/>
            <person name="Raymond A."/>
            <person name="Pleasance S."/>
            <person name="Coope R."/>
            <person name="Wildung M.R."/>
            <person name="Ritland C.E."/>
            <person name="Bousquet J."/>
            <person name="Jones S.J."/>
            <person name="Bohlmann J."/>
            <person name="Birol I."/>
        </authorList>
    </citation>
    <scope>NUCLEOTIDE SEQUENCE [LARGE SCALE GENOMIC DNA]</scope>
    <source>
        <tissue evidence="1">Flushing bud</tissue>
    </source>
</reference>
<gene>
    <name evidence="1" type="ORF">ABT39_MTgene3186</name>
</gene>